<feature type="transmembrane region" description="Helical" evidence="1">
    <location>
        <begin position="87"/>
        <end position="108"/>
    </location>
</feature>
<protein>
    <submittedName>
        <fullName evidence="3">DUF1648 domain-containing protein</fullName>
    </submittedName>
</protein>
<reference evidence="3 4" key="1">
    <citation type="submission" date="2020-03" db="EMBL/GenBank/DDBJ databases">
        <title>Genome Sequence of industrial isolate, B5A.</title>
        <authorList>
            <person name="Sharma S."/>
            <person name="Patil P.B."/>
            <person name="Korpole S."/>
        </authorList>
    </citation>
    <scope>NUCLEOTIDE SEQUENCE [LARGE SCALE GENOMIC DNA]</scope>
    <source>
        <strain evidence="3 4">PI-S10-B5A</strain>
    </source>
</reference>
<organism evidence="3 4">
    <name type="scientific">Lacrimispora defluvii</name>
    <dbReference type="NCBI Taxonomy" id="2719233"/>
    <lineage>
        <taxon>Bacteria</taxon>
        <taxon>Bacillati</taxon>
        <taxon>Bacillota</taxon>
        <taxon>Clostridia</taxon>
        <taxon>Lachnospirales</taxon>
        <taxon>Lachnospiraceae</taxon>
        <taxon>Lacrimispora</taxon>
    </lineage>
</organism>
<proteinExistence type="predicted"/>
<feature type="transmembrane region" description="Helical" evidence="1">
    <location>
        <begin position="162"/>
        <end position="182"/>
    </location>
</feature>
<evidence type="ECO:0000259" key="2">
    <source>
        <dbReference type="Pfam" id="PF07853"/>
    </source>
</evidence>
<dbReference type="InterPro" id="IPR026272">
    <property type="entry name" value="SdpI"/>
</dbReference>
<evidence type="ECO:0000313" key="4">
    <source>
        <dbReference type="Proteomes" id="UP000539052"/>
    </source>
</evidence>
<dbReference type="Pfam" id="PF13630">
    <property type="entry name" value="SdpI"/>
    <property type="match status" value="1"/>
</dbReference>
<dbReference type="PANTHER" id="PTHR37810">
    <property type="entry name" value="IMMUNITY PROTEIN SDPI"/>
    <property type="match status" value="1"/>
</dbReference>
<feature type="transmembrane region" description="Helical" evidence="1">
    <location>
        <begin position="46"/>
        <end position="66"/>
    </location>
</feature>
<feature type="domain" description="DUF1648" evidence="2">
    <location>
        <begin position="14"/>
        <end position="60"/>
    </location>
</feature>
<dbReference type="InterPro" id="IPR025962">
    <property type="entry name" value="SdpI/YhfL"/>
</dbReference>
<dbReference type="EMBL" id="JAAOXG010000010">
    <property type="protein sequence ID" value="NNJ29319.1"/>
    <property type="molecule type" value="Genomic_DNA"/>
</dbReference>
<name>A0ABX1VMQ3_9FIRM</name>
<accession>A0ABX1VMQ3</accession>
<dbReference type="Proteomes" id="UP000539052">
    <property type="component" value="Unassembled WGS sequence"/>
</dbReference>
<dbReference type="RefSeq" id="WP_170820593.1">
    <property type="nucleotide sequence ID" value="NZ_JAAOXG010000010.1"/>
</dbReference>
<keyword evidence="4" id="KW-1185">Reference proteome</keyword>
<gene>
    <name evidence="3" type="ORF">G9470_05810</name>
</gene>
<evidence type="ECO:0000313" key="3">
    <source>
        <dbReference type="EMBL" id="NNJ29319.1"/>
    </source>
</evidence>
<keyword evidence="1" id="KW-0812">Transmembrane</keyword>
<feature type="transmembrane region" description="Helical" evidence="1">
    <location>
        <begin position="114"/>
        <end position="133"/>
    </location>
</feature>
<dbReference type="PANTHER" id="PTHR37810:SF5">
    <property type="entry name" value="IMMUNITY PROTEIN SDPI"/>
    <property type="match status" value="1"/>
</dbReference>
<dbReference type="InterPro" id="IPR012867">
    <property type="entry name" value="DUF1648"/>
</dbReference>
<keyword evidence="1" id="KW-1133">Transmembrane helix</keyword>
<dbReference type="Pfam" id="PF07853">
    <property type="entry name" value="DUF1648"/>
    <property type="match status" value="1"/>
</dbReference>
<evidence type="ECO:0000256" key="1">
    <source>
        <dbReference type="SAM" id="Phobius"/>
    </source>
</evidence>
<feature type="transmembrane region" description="Helical" evidence="1">
    <location>
        <begin position="188"/>
        <end position="211"/>
    </location>
</feature>
<sequence>MMKNKRTIIITSVLCMLPEILSVILYKRLPEQIAVHWNSAGEINGYLPKAMAAFGMPFVFLLLNILASIRLLYDPKWRGQSRALRVIGIWMVPLISLIMIPATLLMSLGVKFPIMSFSFYLTGIVLIITGNYLPKSRRNYVMGVRLPWTLDNPDNWNKTNRLAGHMMVAGGFLLLVSGYLHLTAAFHGVSVIVFIVVLIVVIPSFYSFALYKKGQDTGGKI</sequence>
<dbReference type="PIRSF" id="PIRSF038959">
    <property type="entry name" value="SdpI"/>
    <property type="match status" value="1"/>
</dbReference>
<comment type="caution">
    <text evidence="3">The sequence shown here is derived from an EMBL/GenBank/DDBJ whole genome shotgun (WGS) entry which is preliminary data.</text>
</comment>
<keyword evidence="1" id="KW-0472">Membrane</keyword>